<dbReference type="PANTHER" id="PTHR11361">
    <property type="entry name" value="DNA MISMATCH REPAIR PROTEIN MUTS FAMILY MEMBER"/>
    <property type="match status" value="1"/>
</dbReference>
<name>A0A6C0BIN8_9ZZZZ</name>
<evidence type="ECO:0000256" key="2">
    <source>
        <dbReference type="ARBA" id="ARBA00022840"/>
    </source>
</evidence>
<keyword evidence="4" id="KW-0812">Transmembrane</keyword>
<keyword evidence="1" id="KW-0547">Nucleotide-binding</keyword>
<dbReference type="Pfam" id="PF00488">
    <property type="entry name" value="MutS_V"/>
    <property type="match status" value="1"/>
</dbReference>
<dbReference type="Gene3D" id="3.40.50.300">
    <property type="entry name" value="P-loop containing nucleotide triphosphate hydrolases"/>
    <property type="match status" value="1"/>
</dbReference>
<dbReference type="GO" id="GO:0005524">
    <property type="term" value="F:ATP binding"/>
    <property type="evidence" value="ECO:0007669"/>
    <property type="project" value="UniProtKB-KW"/>
</dbReference>
<sequence length="544" mass="62117">MNHSRIQRMLLGKYAETDINFEGLAQDIGPQTEWGKTKLVSYFRNCVDDIELLEKRRNVIIKLRQYFRNEPQEKKDALRLLEKAKELEAALKESDKSGEEDERLKEYYAQILWEKNSWFAFLNENPWWLEASNIWKVWLLPAMTMIIPLIIIVIPYVVLKLTTEAELSVPEYWELLQKILHQNGGQGNMIAGMLIPPWSQPPGTVSQIGQRWMQWCLSIFMFGSSIWQQITLSQHLHKITQDMRIRGQHIIELQDIYIKLSKMVRPVIEKYMDLPDNQRIPGENTLQIFGSVWNNPSLLEGLTTNVGILDVMITTASLKGIGFPTYASSNTSSNTSSNEFKLERFYHPHMRTIGVKPITNTLELTDKTHSLITGPNRGGKSTSLKGVLANVILAQSLGICFAKSMKFAPFQQIHTALSPSDTLGRLSLFEAEIEFAKEILGHAKQDERCLIVMDEIFHSTNALDGEEASRIFLDKLYAQSGVMSLISTHYVKLPEKYAENFVKPLCLHATMGPDSTLKYSYRMCDGINSLSSVREILQERGLLT</sequence>
<dbReference type="InterPro" id="IPR045076">
    <property type="entry name" value="MutS"/>
</dbReference>
<dbReference type="EMBL" id="MN739162">
    <property type="protein sequence ID" value="QHS91574.1"/>
    <property type="molecule type" value="Genomic_DNA"/>
</dbReference>
<dbReference type="InterPro" id="IPR000432">
    <property type="entry name" value="DNA_mismatch_repair_MutS_C"/>
</dbReference>
<keyword evidence="4" id="KW-1133">Transmembrane helix</keyword>
<dbReference type="InterPro" id="IPR027417">
    <property type="entry name" value="P-loop_NTPase"/>
</dbReference>
<evidence type="ECO:0000313" key="6">
    <source>
        <dbReference type="EMBL" id="QHS91574.1"/>
    </source>
</evidence>
<evidence type="ECO:0000259" key="5">
    <source>
        <dbReference type="SMART" id="SM00534"/>
    </source>
</evidence>
<keyword evidence="2" id="KW-0067">ATP-binding</keyword>
<organism evidence="6">
    <name type="scientific">viral metagenome</name>
    <dbReference type="NCBI Taxonomy" id="1070528"/>
    <lineage>
        <taxon>unclassified sequences</taxon>
        <taxon>metagenomes</taxon>
        <taxon>organismal metagenomes</taxon>
    </lineage>
</organism>
<dbReference type="SMART" id="SM00534">
    <property type="entry name" value="MUTSac"/>
    <property type="match status" value="1"/>
</dbReference>
<feature type="domain" description="DNA mismatch repair proteins mutS family" evidence="5">
    <location>
        <begin position="367"/>
        <end position="538"/>
    </location>
</feature>
<evidence type="ECO:0000256" key="1">
    <source>
        <dbReference type="ARBA" id="ARBA00022741"/>
    </source>
</evidence>
<proteinExistence type="predicted"/>
<keyword evidence="3" id="KW-0238">DNA-binding</keyword>
<evidence type="ECO:0000256" key="4">
    <source>
        <dbReference type="SAM" id="Phobius"/>
    </source>
</evidence>
<dbReference type="GO" id="GO:0005829">
    <property type="term" value="C:cytosol"/>
    <property type="evidence" value="ECO:0007669"/>
    <property type="project" value="TreeGrafter"/>
</dbReference>
<protein>
    <recommendedName>
        <fullName evidence="5">DNA mismatch repair proteins mutS family domain-containing protein</fullName>
    </recommendedName>
</protein>
<feature type="transmembrane region" description="Helical" evidence="4">
    <location>
        <begin position="137"/>
        <end position="159"/>
    </location>
</feature>
<dbReference type="GO" id="GO:0006298">
    <property type="term" value="P:mismatch repair"/>
    <property type="evidence" value="ECO:0007669"/>
    <property type="project" value="InterPro"/>
</dbReference>
<accession>A0A6C0BIN8</accession>
<dbReference type="PANTHER" id="PTHR11361:SF99">
    <property type="entry name" value="DNA MISMATCH REPAIR PROTEIN"/>
    <property type="match status" value="1"/>
</dbReference>
<dbReference type="SUPFAM" id="SSF52540">
    <property type="entry name" value="P-loop containing nucleoside triphosphate hydrolases"/>
    <property type="match status" value="1"/>
</dbReference>
<keyword evidence="4" id="KW-0472">Membrane</keyword>
<reference evidence="6" key="1">
    <citation type="journal article" date="2020" name="Nature">
        <title>Giant virus diversity and host interactions through global metagenomics.</title>
        <authorList>
            <person name="Schulz F."/>
            <person name="Roux S."/>
            <person name="Paez-Espino D."/>
            <person name="Jungbluth S."/>
            <person name="Walsh D.A."/>
            <person name="Denef V.J."/>
            <person name="McMahon K.D."/>
            <person name="Konstantinidis K.T."/>
            <person name="Eloe-Fadrosh E.A."/>
            <person name="Kyrpides N.C."/>
            <person name="Woyke T."/>
        </authorList>
    </citation>
    <scope>NUCLEOTIDE SEQUENCE</scope>
    <source>
        <strain evidence="6">GVMAG-M-3300013006-15</strain>
    </source>
</reference>
<dbReference type="AlphaFoldDB" id="A0A6C0BIN8"/>
<dbReference type="GO" id="GO:0140664">
    <property type="term" value="F:ATP-dependent DNA damage sensor activity"/>
    <property type="evidence" value="ECO:0007669"/>
    <property type="project" value="InterPro"/>
</dbReference>
<dbReference type="GO" id="GO:0030983">
    <property type="term" value="F:mismatched DNA binding"/>
    <property type="evidence" value="ECO:0007669"/>
    <property type="project" value="InterPro"/>
</dbReference>
<evidence type="ECO:0000256" key="3">
    <source>
        <dbReference type="ARBA" id="ARBA00023125"/>
    </source>
</evidence>